<feature type="domain" description="WW" evidence="2">
    <location>
        <begin position="282"/>
        <end position="309"/>
    </location>
</feature>
<dbReference type="SUPFAM" id="SSF54160">
    <property type="entry name" value="Chromo domain-like"/>
    <property type="match status" value="1"/>
</dbReference>
<evidence type="ECO:0000259" key="2">
    <source>
        <dbReference type="PROSITE" id="PS50020"/>
    </source>
</evidence>
<dbReference type="CDD" id="cd00201">
    <property type="entry name" value="WW"/>
    <property type="match status" value="1"/>
</dbReference>
<keyword evidence="4" id="KW-1185">Reference proteome</keyword>
<dbReference type="PROSITE" id="PS01159">
    <property type="entry name" value="WW_DOMAIN_1"/>
    <property type="match status" value="2"/>
</dbReference>
<feature type="region of interest" description="Disordered" evidence="1">
    <location>
        <begin position="127"/>
        <end position="247"/>
    </location>
</feature>
<proteinExistence type="predicted"/>
<dbReference type="SMART" id="SM00456">
    <property type="entry name" value="WW"/>
    <property type="match status" value="2"/>
</dbReference>
<protein>
    <recommendedName>
        <fullName evidence="2">WW domain-containing protein</fullName>
    </recommendedName>
</protein>
<dbReference type="Gene3D" id="2.20.70.10">
    <property type="match status" value="2"/>
</dbReference>
<sequence>RPAPSELREGSRLRVQWSDGWWKAEVSEVTPEKVKVTFDTWGREHDEWIARDSQRLRWALPTDQRAAAEDGIAAPASTRDRAYVPKPFNPEKEFQKRQLRVREKIAAMQKTKLGFVDAPLAAKMDLKGEAMPPTGNAQLQRVSVEKAAFDSSRVQEAEKAVLTPAEAPPPPPLDHWTPPEPDEPPPAEKQESTPSFQARDPAPAEQVEVKQEMPPAKESTPSFQARDPAPAEQVEVKQEMPPAKATATVSAVRWEELLTEQQERYYHEVATGRSQWDLPSEGWVALLDDDGTKYYWDPVAGTTQWDPPS</sequence>
<dbReference type="PROSITE" id="PS50020">
    <property type="entry name" value="WW_DOMAIN_2"/>
    <property type="match status" value="2"/>
</dbReference>
<dbReference type="Gene3D" id="2.30.30.140">
    <property type="match status" value="1"/>
</dbReference>
<gene>
    <name evidence="3" type="ORF">CCMP2556_LOCUS53414</name>
</gene>
<evidence type="ECO:0000256" key="1">
    <source>
        <dbReference type="SAM" id="MobiDB-lite"/>
    </source>
</evidence>
<evidence type="ECO:0000313" key="4">
    <source>
        <dbReference type="Proteomes" id="UP001642484"/>
    </source>
</evidence>
<dbReference type="SUPFAM" id="SSF51045">
    <property type="entry name" value="WW domain"/>
    <property type="match status" value="2"/>
</dbReference>
<accession>A0ABP0ST70</accession>
<dbReference type="InterPro" id="IPR016197">
    <property type="entry name" value="Chromo-like_dom_sf"/>
</dbReference>
<name>A0ABP0ST70_9DINO</name>
<feature type="compositionally biased region" description="Basic and acidic residues" evidence="1">
    <location>
        <begin position="143"/>
        <end position="159"/>
    </location>
</feature>
<dbReference type="EMBL" id="CAXAMN010028184">
    <property type="protein sequence ID" value="CAK9115602.1"/>
    <property type="molecule type" value="Genomic_DNA"/>
</dbReference>
<evidence type="ECO:0000313" key="3">
    <source>
        <dbReference type="EMBL" id="CAK9115602.1"/>
    </source>
</evidence>
<dbReference type="InterPro" id="IPR001202">
    <property type="entry name" value="WW_dom"/>
</dbReference>
<comment type="caution">
    <text evidence="3">The sequence shown here is derived from an EMBL/GenBank/DDBJ whole genome shotgun (WGS) entry which is preliminary data.</text>
</comment>
<reference evidence="3 4" key="1">
    <citation type="submission" date="2024-02" db="EMBL/GenBank/DDBJ databases">
        <authorList>
            <person name="Chen Y."/>
            <person name="Shah S."/>
            <person name="Dougan E. K."/>
            <person name="Thang M."/>
            <person name="Chan C."/>
        </authorList>
    </citation>
    <scope>NUCLEOTIDE SEQUENCE [LARGE SCALE GENOMIC DNA]</scope>
</reference>
<feature type="non-terminal residue" evidence="3">
    <location>
        <position position="1"/>
    </location>
</feature>
<dbReference type="Pfam" id="PF00397">
    <property type="entry name" value="WW"/>
    <property type="match status" value="1"/>
</dbReference>
<dbReference type="Proteomes" id="UP001642484">
    <property type="component" value="Unassembled WGS sequence"/>
</dbReference>
<dbReference type="InterPro" id="IPR036020">
    <property type="entry name" value="WW_dom_sf"/>
</dbReference>
<feature type="domain" description="WW" evidence="2">
    <location>
        <begin position="254"/>
        <end position="281"/>
    </location>
</feature>
<organism evidence="3 4">
    <name type="scientific">Durusdinium trenchii</name>
    <dbReference type="NCBI Taxonomy" id="1381693"/>
    <lineage>
        <taxon>Eukaryota</taxon>
        <taxon>Sar</taxon>
        <taxon>Alveolata</taxon>
        <taxon>Dinophyceae</taxon>
        <taxon>Suessiales</taxon>
        <taxon>Symbiodiniaceae</taxon>
        <taxon>Durusdinium</taxon>
    </lineage>
</organism>